<evidence type="ECO:0000313" key="2">
    <source>
        <dbReference type="Proteomes" id="UP000037020"/>
    </source>
</evidence>
<reference evidence="1 2" key="1">
    <citation type="submission" date="2015-07" db="EMBL/GenBank/DDBJ databases">
        <authorList>
            <person name="Ju K.-S."/>
            <person name="Doroghazi J.R."/>
            <person name="Metcalf W.W."/>
        </authorList>
    </citation>
    <scope>NUCLEOTIDE SEQUENCE [LARGE SCALE GENOMIC DNA]</scope>
    <source>
        <strain evidence="1 2">NRRL B-3589</strain>
    </source>
</reference>
<name>A0ABR5J1R2_9ACTN</name>
<accession>A0ABR5J1R2</accession>
<feature type="non-terminal residue" evidence="1">
    <location>
        <position position="133"/>
    </location>
</feature>
<protein>
    <submittedName>
        <fullName evidence="1">Uncharacterized protein</fullName>
    </submittedName>
</protein>
<dbReference type="InterPro" id="IPR023606">
    <property type="entry name" value="CoA-Trfase_III_dom_1_sf"/>
</dbReference>
<dbReference type="EMBL" id="LGUT01002288">
    <property type="protein sequence ID" value="KOG87353.1"/>
    <property type="molecule type" value="Genomic_DNA"/>
</dbReference>
<dbReference type="SUPFAM" id="SSF89796">
    <property type="entry name" value="CoA-transferase family III (CaiB/BaiF)"/>
    <property type="match status" value="1"/>
</dbReference>
<evidence type="ECO:0000313" key="1">
    <source>
        <dbReference type="EMBL" id="KOG87353.1"/>
    </source>
</evidence>
<organism evidence="1 2">
    <name type="scientific">Streptomyces varsoviensis</name>
    <dbReference type="NCBI Taxonomy" id="67373"/>
    <lineage>
        <taxon>Bacteria</taxon>
        <taxon>Bacillati</taxon>
        <taxon>Actinomycetota</taxon>
        <taxon>Actinomycetes</taxon>
        <taxon>Kitasatosporales</taxon>
        <taxon>Streptomycetaceae</taxon>
        <taxon>Streptomyces</taxon>
    </lineage>
</organism>
<keyword evidence="2" id="KW-1185">Reference proteome</keyword>
<sequence length="133" mass="14050">MLKRSIDGTAHAWAALGGDPAHLAAIGYQGPDDVLPARLPVRELARSTVAVASLAAAELALSLIPAVRVDEGAVATAFVSERHLRVDGRGASTFAPLSRFWRTADGWLRTHANYPHHRARLIAALGLDADAAD</sequence>
<dbReference type="Proteomes" id="UP000037020">
    <property type="component" value="Unassembled WGS sequence"/>
</dbReference>
<gene>
    <name evidence="1" type="ORF">ADK38_25920</name>
</gene>
<comment type="caution">
    <text evidence="1">The sequence shown here is derived from an EMBL/GenBank/DDBJ whole genome shotgun (WGS) entry which is preliminary data.</text>
</comment>
<proteinExistence type="predicted"/>